<dbReference type="EMBL" id="CP072110">
    <property type="protein sequence ID" value="QTH64404.1"/>
    <property type="molecule type" value="Genomic_DNA"/>
</dbReference>
<keyword evidence="1 6" id="KW-0732">Signal</keyword>
<dbReference type="GO" id="GO:0015920">
    <property type="term" value="P:lipopolysaccharide transport"/>
    <property type="evidence" value="ECO:0007669"/>
    <property type="project" value="TreeGrafter"/>
</dbReference>
<comment type="subcellular location">
    <subcellularLocation>
        <location evidence="6">Cell outer membrane</location>
        <topology evidence="6">Lipid-anchor</topology>
    </subcellularLocation>
</comment>
<dbReference type="PANTHER" id="PTHR38098:SF1">
    <property type="entry name" value="LPS-ASSEMBLY LIPOPROTEIN LPTE"/>
    <property type="match status" value="1"/>
</dbReference>
<dbReference type="Gene3D" id="3.30.160.150">
    <property type="entry name" value="Lipoprotein like domain"/>
    <property type="match status" value="1"/>
</dbReference>
<evidence type="ECO:0000313" key="8">
    <source>
        <dbReference type="Proteomes" id="UP000682739"/>
    </source>
</evidence>
<dbReference type="GO" id="GO:0001530">
    <property type="term" value="F:lipopolysaccharide binding"/>
    <property type="evidence" value="ECO:0007669"/>
    <property type="project" value="TreeGrafter"/>
</dbReference>
<dbReference type="PANTHER" id="PTHR38098">
    <property type="entry name" value="LPS-ASSEMBLY LIPOPROTEIN LPTE"/>
    <property type="match status" value="1"/>
</dbReference>
<gene>
    <name evidence="6" type="primary">lptE</name>
    <name evidence="7" type="ORF">J1N51_02640</name>
</gene>
<evidence type="ECO:0000256" key="6">
    <source>
        <dbReference type="HAMAP-Rule" id="MF_01186"/>
    </source>
</evidence>
<evidence type="ECO:0000313" key="7">
    <source>
        <dbReference type="EMBL" id="QTH64404.1"/>
    </source>
</evidence>
<comment type="similarity">
    <text evidence="6">Belongs to the LptE lipoprotein family.</text>
</comment>
<reference evidence="7" key="1">
    <citation type="submission" date="2021-03" db="EMBL/GenBank/DDBJ databases">
        <title>Description of Psychrosphaera ytuae sp. nov. isolated from deep sea sediment of South China Sea.</title>
        <authorList>
            <person name="Zhang J."/>
            <person name="Xu X.-D."/>
        </authorList>
    </citation>
    <scope>NUCLEOTIDE SEQUENCE</scope>
    <source>
        <strain evidence="7">MTZ26</strain>
    </source>
</reference>
<dbReference type="InterPro" id="IPR007485">
    <property type="entry name" value="LPS_assembly_LptE"/>
</dbReference>
<keyword evidence="3 6" id="KW-0564">Palmitate</keyword>
<name>A0A975DCW5_9GAMM</name>
<dbReference type="KEGG" id="psym:J1N51_02640"/>
<sequence length="172" mass="20039">MYFKAQLSKPLKPWLMIISLLLVTGVLSGCGFHLKGQYYLPSSLKTLYVSSEQRFDPLLKQVKLRLQQNQVNIIEKRGKESAELRLLPESFQRRTLSLFPNGQIAEYELMYFARYEVIRPNGDKKQYTVELSREFQDDPNNALAKERERALILDELRVIASDRILAQLTMLD</sequence>
<dbReference type="GO" id="GO:0009279">
    <property type="term" value="C:cell outer membrane"/>
    <property type="evidence" value="ECO:0007669"/>
    <property type="project" value="UniProtKB-SubCell"/>
</dbReference>
<evidence type="ECO:0000256" key="4">
    <source>
        <dbReference type="ARBA" id="ARBA00023237"/>
    </source>
</evidence>
<evidence type="ECO:0000256" key="5">
    <source>
        <dbReference type="ARBA" id="ARBA00023288"/>
    </source>
</evidence>
<organism evidence="7 8">
    <name type="scientific">Psychrosphaera ytuae</name>
    <dbReference type="NCBI Taxonomy" id="2820710"/>
    <lineage>
        <taxon>Bacteria</taxon>
        <taxon>Pseudomonadati</taxon>
        <taxon>Pseudomonadota</taxon>
        <taxon>Gammaproteobacteria</taxon>
        <taxon>Alteromonadales</taxon>
        <taxon>Pseudoalteromonadaceae</taxon>
        <taxon>Psychrosphaera</taxon>
    </lineage>
</organism>
<keyword evidence="5 6" id="KW-0449">Lipoprotein</keyword>
<comment type="subunit">
    <text evidence="6">Component of the lipopolysaccharide transport and assembly complex. Interacts with LptD.</text>
</comment>
<dbReference type="PROSITE" id="PS51257">
    <property type="entry name" value="PROKAR_LIPOPROTEIN"/>
    <property type="match status" value="1"/>
</dbReference>
<protein>
    <recommendedName>
        <fullName evidence="6">LPS-assembly lipoprotein LptE</fullName>
    </recommendedName>
</protein>
<evidence type="ECO:0000256" key="2">
    <source>
        <dbReference type="ARBA" id="ARBA00023136"/>
    </source>
</evidence>
<accession>A0A975DCW5</accession>
<dbReference type="Pfam" id="PF04390">
    <property type="entry name" value="LptE"/>
    <property type="match status" value="1"/>
</dbReference>
<keyword evidence="4 6" id="KW-0998">Cell outer membrane</keyword>
<comment type="function">
    <text evidence="6">Together with LptD, is involved in the assembly of lipopolysaccharide (LPS) at the surface of the outer membrane. Required for the proper assembly of LptD. Binds LPS and may serve as the LPS recognition site at the outer membrane.</text>
</comment>
<evidence type="ECO:0000256" key="1">
    <source>
        <dbReference type="ARBA" id="ARBA00022729"/>
    </source>
</evidence>
<proteinExistence type="inferred from homology"/>
<dbReference type="HAMAP" id="MF_01186">
    <property type="entry name" value="LPS_assembly_LptE"/>
    <property type="match status" value="1"/>
</dbReference>
<dbReference type="RefSeq" id="WP_208832459.1">
    <property type="nucleotide sequence ID" value="NZ_CP072110.1"/>
</dbReference>
<keyword evidence="2 6" id="KW-0472">Membrane</keyword>
<keyword evidence="8" id="KW-1185">Reference proteome</keyword>
<dbReference type="Proteomes" id="UP000682739">
    <property type="component" value="Chromosome"/>
</dbReference>
<dbReference type="GO" id="GO:1990351">
    <property type="term" value="C:transporter complex"/>
    <property type="evidence" value="ECO:0007669"/>
    <property type="project" value="TreeGrafter"/>
</dbReference>
<dbReference type="GO" id="GO:0043165">
    <property type="term" value="P:Gram-negative-bacterium-type cell outer membrane assembly"/>
    <property type="evidence" value="ECO:0007669"/>
    <property type="project" value="UniProtKB-UniRule"/>
</dbReference>
<evidence type="ECO:0000256" key="3">
    <source>
        <dbReference type="ARBA" id="ARBA00023139"/>
    </source>
</evidence>
<dbReference type="AlphaFoldDB" id="A0A975DCW5"/>